<sequence>MQNQESNMNSCIKKISIRLTSEDQLKYNPNSTIILKLRHTESKVLCHPQKLPNLYSQITVLSLTADGRQSKSNPNKGAEPVSNSETGPTPRITSKQSGLNKSRTPTRKE</sequence>
<dbReference type="AlphaFoldDB" id="A0A4Y2HLZ8"/>
<gene>
    <name evidence="2" type="ORF">AVEN_235734_1</name>
</gene>
<evidence type="ECO:0000313" key="3">
    <source>
        <dbReference type="Proteomes" id="UP000499080"/>
    </source>
</evidence>
<evidence type="ECO:0000313" key="2">
    <source>
        <dbReference type="EMBL" id="GBM66375.1"/>
    </source>
</evidence>
<evidence type="ECO:0000256" key="1">
    <source>
        <dbReference type="SAM" id="MobiDB-lite"/>
    </source>
</evidence>
<dbReference type="EMBL" id="BGPR01002022">
    <property type="protein sequence ID" value="GBM66375.1"/>
    <property type="molecule type" value="Genomic_DNA"/>
</dbReference>
<proteinExistence type="predicted"/>
<reference evidence="2 3" key="1">
    <citation type="journal article" date="2019" name="Sci. Rep.">
        <title>Orb-weaving spider Araneus ventricosus genome elucidates the spidroin gene catalogue.</title>
        <authorList>
            <person name="Kono N."/>
            <person name="Nakamura H."/>
            <person name="Ohtoshi R."/>
            <person name="Moran D.A.P."/>
            <person name="Shinohara A."/>
            <person name="Yoshida Y."/>
            <person name="Fujiwara M."/>
            <person name="Mori M."/>
            <person name="Tomita M."/>
            <person name="Arakawa K."/>
        </authorList>
    </citation>
    <scope>NUCLEOTIDE SEQUENCE [LARGE SCALE GENOMIC DNA]</scope>
</reference>
<feature type="region of interest" description="Disordered" evidence="1">
    <location>
        <begin position="65"/>
        <end position="109"/>
    </location>
</feature>
<organism evidence="2 3">
    <name type="scientific">Araneus ventricosus</name>
    <name type="common">Orbweaver spider</name>
    <name type="synonym">Epeira ventricosa</name>
    <dbReference type="NCBI Taxonomy" id="182803"/>
    <lineage>
        <taxon>Eukaryota</taxon>
        <taxon>Metazoa</taxon>
        <taxon>Ecdysozoa</taxon>
        <taxon>Arthropoda</taxon>
        <taxon>Chelicerata</taxon>
        <taxon>Arachnida</taxon>
        <taxon>Araneae</taxon>
        <taxon>Araneomorphae</taxon>
        <taxon>Entelegynae</taxon>
        <taxon>Araneoidea</taxon>
        <taxon>Araneidae</taxon>
        <taxon>Araneus</taxon>
    </lineage>
</organism>
<dbReference type="Proteomes" id="UP000499080">
    <property type="component" value="Unassembled WGS sequence"/>
</dbReference>
<accession>A0A4Y2HLZ8</accession>
<keyword evidence="3" id="KW-1185">Reference proteome</keyword>
<feature type="compositionally biased region" description="Polar residues" evidence="1">
    <location>
        <begin position="70"/>
        <end position="103"/>
    </location>
</feature>
<protein>
    <submittedName>
        <fullName evidence="2">Uncharacterized protein</fullName>
    </submittedName>
</protein>
<name>A0A4Y2HLZ8_ARAVE</name>
<comment type="caution">
    <text evidence="2">The sequence shown here is derived from an EMBL/GenBank/DDBJ whole genome shotgun (WGS) entry which is preliminary data.</text>
</comment>